<dbReference type="NCBIfam" id="TIGR02532">
    <property type="entry name" value="IV_pilin_GFxxxE"/>
    <property type="match status" value="1"/>
</dbReference>
<accession>A0A2M6P222</accession>
<organism evidence="2 3">
    <name type="scientific">Candidatus Magasanikbacteria bacterium CG10_big_fil_rev_8_21_14_0_10_38_6</name>
    <dbReference type="NCBI Taxonomy" id="1974647"/>
    <lineage>
        <taxon>Bacteria</taxon>
        <taxon>Candidatus Magasanikiibacteriota</taxon>
    </lineage>
</organism>
<dbReference type="AlphaFoldDB" id="A0A2M6P222"/>
<keyword evidence="1" id="KW-0812">Transmembrane</keyword>
<feature type="transmembrane region" description="Helical" evidence="1">
    <location>
        <begin position="12"/>
        <end position="35"/>
    </location>
</feature>
<evidence type="ECO:0000256" key="1">
    <source>
        <dbReference type="SAM" id="Phobius"/>
    </source>
</evidence>
<dbReference type="EMBL" id="PFBW01000036">
    <property type="protein sequence ID" value="PIR77734.1"/>
    <property type="molecule type" value="Genomic_DNA"/>
</dbReference>
<keyword evidence="1" id="KW-1133">Transmembrane helix</keyword>
<name>A0A2M6P222_9BACT</name>
<evidence type="ECO:0000313" key="2">
    <source>
        <dbReference type="EMBL" id="PIR77734.1"/>
    </source>
</evidence>
<proteinExistence type="predicted"/>
<gene>
    <name evidence="2" type="ORF">COU30_00860</name>
</gene>
<dbReference type="InterPro" id="IPR012902">
    <property type="entry name" value="N_methyl_site"/>
</dbReference>
<sequence>MVWFRHSGKGFTLIELLVSMSISLLLMSGVLWLLVYSLRANTIIWDQLSSQNDARRIIRQVVDDVRRAETSSLGGYPLVTSTPYELTVYSNVDEDSLRERVRFWLDGTEFMRGVLKPSGNPVSYDEQEEEVTIIGRDIVNISQGLPIFSYYGEEYAGTSTPLIDPVNLTDVRVVQVQLEIERDPLASPEPLAVSSFVTIRNLKEN</sequence>
<protein>
    <recommendedName>
        <fullName evidence="4">Prepilin-type N-terminal cleavage/methylation domain-containing protein</fullName>
    </recommendedName>
</protein>
<dbReference type="Pfam" id="PF07963">
    <property type="entry name" value="N_methyl"/>
    <property type="match status" value="1"/>
</dbReference>
<evidence type="ECO:0000313" key="3">
    <source>
        <dbReference type="Proteomes" id="UP000228528"/>
    </source>
</evidence>
<evidence type="ECO:0008006" key="4">
    <source>
        <dbReference type="Google" id="ProtNLM"/>
    </source>
</evidence>
<dbReference type="Proteomes" id="UP000228528">
    <property type="component" value="Unassembled WGS sequence"/>
</dbReference>
<dbReference type="PROSITE" id="PS00409">
    <property type="entry name" value="PROKAR_NTER_METHYL"/>
    <property type="match status" value="1"/>
</dbReference>
<comment type="caution">
    <text evidence="2">The sequence shown here is derived from an EMBL/GenBank/DDBJ whole genome shotgun (WGS) entry which is preliminary data.</text>
</comment>
<reference evidence="3" key="1">
    <citation type="submission" date="2017-09" db="EMBL/GenBank/DDBJ databases">
        <title>Depth-based differentiation of microbial function through sediment-hosted aquifers and enrichment of novel symbionts in the deep terrestrial subsurface.</title>
        <authorList>
            <person name="Probst A.J."/>
            <person name="Ladd B."/>
            <person name="Jarett J.K."/>
            <person name="Geller-Mcgrath D.E."/>
            <person name="Sieber C.M.K."/>
            <person name="Emerson J.B."/>
            <person name="Anantharaman K."/>
            <person name="Thomas B.C."/>
            <person name="Malmstrom R."/>
            <person name="Stieglmeier M."/>
            <person name="Klingl A."/>
            <person name="Woyke T."/>
            <person name="Ryan C.M."/>
            <person name="Banfield J.F."/>
        </authorList>
    </citation>
    <scope>NUCLEOTIDE SEQUENCE [LARGE SCALE GENOMIC DNA]</scope>
</reference>
<keyword evidence="1" id="KW-0472">Membrane</keyword>